<dbReference type="Proteomes" id="UP000298416">
    <property type="component" value="Unassembled WGS sequence"/>
</dbReference>
<dbReference type="EMBL" id="PNBA02000002">
    <property type="protein sequence ID" value="KAG6433259.1"/>
    <property type="molecule type" value="Genomic_DNA"/>
</dbReference>
<dbReference type="PANTHER" id="PTHR36741">
    <property type="entry name" value="OS07G0100500 PROTEIN"/>
    <property type="match status" value="1"/>
</dbReference>
<protein>
    <submittedName>
        <fullName evidence="1">Uncharacterized protein</fullName>
    </submittedName>
</protein>
<reference evidence="1" key="1">
    <citation type="submission" date="2018-01" db="EMBL/GenBank/DDBJ databases">
        <authorList>
            <person name="Mao J.F."/>
        </authorList>
    </citation>
    <scope>NUCLEOTIDE SEQUENCE</scope>
    <source>
        <strain evidence="1">Huo1</strain>
        <tissue evidence="1">Leaf</tissue>
    </source>
</reference>
<dbReference type="PANTHER" id="PTHR36741:SF1">
    <property type="entry name" value="OS07G0100500 PROTEIN"/>
    <property type="match status" value="1"/>
</dbReference>
<evidence type="ECO:0000313" key="2">
    <source>
        <dbReference type="Proteomes" id="UP000298416"/>
    </source>
</evidence>
<keyword evidence="2" id="KW-1185">Reference proteome</keyword>
<accession>A0A8X9AB31</accession>
<name>A0A8X9AB31_SALSN</name>
<gene>
    <name evidence="1" type="ORF">SASPL_104867</name>
</gene>
<evidence type="ECO:0000313" key="1">
    <source>
        <dbReference type="EMBL" id="KAG6433259.1"/>
    </source>
</evidence>
<reference evidence="1" key="2">
    <citation type="submission" date="2020-08" db="EMBL/GenBank/DDBJ databases">
        <title>Plant Genome Project.</title>
        <authorList>
            <person name="Zhang R.-G."/>
        </authorList>
    </citation>
    <scope>NUCLEOTIDE SEQUENCE</scope>
    <source>
        <strain evidence="1">Huo1</strain>
        <tissue evidence="1">Leaf</tissue>
    </source>
</reference>
<organism evidence="1">
    <name type="scientific">Salvia splendens</name>
    <name type="common">Scarlet sage</name>
    <dbReference type="NCBI Taxonomy" id="180675"/>
    <lineage>
        <taxon>Eukaryota</taxon>
        <taxon>Viridiplantae</taxon>
        <taxon>Streptophyta</taxon>
        <taxon>Embryophyta</taxon>
        <taxon>Tracheophyta</taxon>
        <taxon>Spermatophyta</taxon>
        <taxon>Magnoliopsida</taxon>
        <taxon>eudicotyledons</taxon>
        <taxon>Gunneridae</taxon>
        <taxon>Pentapetalae</taxon>
        <taxon>asterids</taxon>
        <taxon>lamiids</taxon>
        <taxon>Lamiales</taxon>
        <taxon>Lamiaceae</taxon>
        <taxon>Nepetoideae</taxon>
        <taxon>Mentheae</taxon>
        <taxon>Salviinae</taxon>
        <taxon>Salvia</taxon>
        <taxon>Salvia subgen. Calosphace</taxon>
        <taxon>core Calosphace</taxon>
    </lineage>
</organism>
<dbReference type="AlphaFoldDB" id="A0A8X9AB31"/>
<sequence>MQWLVALNMQVMGACRADERLRPLLNLKISGGEAEDRLLAQLCEHFEPSEVGLLARGNLCLTLPPTSYLRISFNGDDGSIEILAKLTSGAHCTSLEMEEISADNSRRSFLLRTVDDVVFYFWCSEKSQFLGNEMLRKMKDLLVRKPSLAELTGISDDRLNSFPTQLRTYLGGSIARSEQYGLRGSVTDLNHLNGLYTNSGSYEMRLPNKLSSKHVTARENLIQVGDNSAFPNSLSLAATINIELSNSLGFAKGKLPEANLVHPFTALNAVDAFSKPLDLPLCGSKVQVHSSHPSH</sequence>
<comment type="caution">
    <text evidence="1">The sequence shown here is derived from an EMBL/GenBank/DDBJ whole genome shotgun (WGS) entry which is preliminary data.</text>
</comment>
<proteinExistence type="predicted"/>